<dbReference type="OrthoDB" id="6567659at2759"/>
<evidence type="ECO:0000313" key="1">
    <source>
        <dbReference type="EMBL" id="GBM53687.1"/>
    </source>
</evidence>
<gene>
    <name evidence="1" type="ORF">AVEN_233660_1</name>
</gene>
<dbReference type="PANTHER" id="PTHR46060">
    <property type="entry name" value="MARINER MOS1 TRANSPOSASE-LIKE PROTEIN"/>
    <property type="match status" value="1"/>
</dbReference>
<name>A0A4Y2GKK1_ARAVE</name>
<comment type="caution">
    <text evidence="1">The sequence shown here is derived from an EMBL/GenBank/DDBJ whole genome shotgun (WGS) entry which is preliminary data.</text>
</comment>
<organism evidence="1 2">
    <name type="scientific">Araneus ventricosus</name>
    <name type="common">Orbweaver spider</name>
    <name type="synonym">Epeira ventricosa</name>
    <dbReference type="NCBI Taxonomy" id="182803"/>
    <lineage>
        <taxon>Eukaryota</taxon>
        <taxon>Metazoa</taxon>
        <taxon>Ecdysozoa</taxon>
        <taxon>Arthropoda</taxon>
        <taxon>Chelicerata</taxon>
        <taxon>Arachnida</taxon>
        <taxon>Araneae</taxon>
        <taxon>Araneomorphae</taxon>
        <taxon>Entelegynae</taxon>
        <taxon>Araneoidea</taxon>
        <taxon>Araneidae</taxon>
        <taxon>Araneus</taxon>
    </lineage>
</organism>
<dbReference type="InterPro" id="IPR036397">
    <property type="entry name" value="RNaseH_sf"/>
</dbReference>
<dbReference type="InterPro" id="IPR052709">
    <property type="entry name" value="Transposase-MT_Hybrid"/>
</dbReference>
<keyword evidence="2" id="KW-1185">Reference proteome</keyword>
<proteinExistence type="predicted"/>
<reference evidence="1 2" key="1">
    <citation type="journal article" date="2019" name="Sci. Rep.">
        <title>Orb-weaving spider Araneus ventricosus genome elucidates the spidroin gene catalogue.</title>
        <authorList>
            <person name="Kono N."/>
            <person name="Nakamura H."/>
            <person name="Ohtoshi R."/>
            <person name="Moran D.A.P."/>
            <person name="Shinohara A."/>
            <person name="Yoshida Y."/>
            <person name="Fujiwara M."/>
            <person name="Mori M."/>
            <person name="Tomita M."/>
            <person name="Arakawa K."/>
        </authorList>
    </citation>
    <scope>NUCLEOTIDE SEQUENCE [LARGE SCALE GENOMIC DNA]</scope>
</reference>
<accession>A0A4Y2GKK1</accession>
<evidence type="ECO:0000313" key="2">
    <source>
        <dbReference type="Proteomes" id="UP000499080"/>
    </source>
</evidence>
<protein>
    <recommendedName>
        <fullName evidence="3">Mos1 transposase HTH domain-containing protein</fullName>
    </recommendedName>
</protein>
<evidence type="ECO:0008006" key="3">
    <source>
        <dbReference type="Google" id="ProtNLM"/>
    </source>
</evidence>
<dbReference type="Gene3D" id="3.30.420.10">
    <property type="entry name" value="Ribonuclease H-like superfamily/Ribonuclease H"/>
    <property type="match status" value="1"/>
</dbReference>
<dbReference type="Proteomes" id="UP000499080">
    <property type="component" value="Unassembled WGS sequence"/>
</dbReference>
<dbReference type="EMBL" id="BGPR01001429">
    <property type="protein sequence ID" value="GBM53687.1"/>
    <property type="molecule type" value="Genomic_DNA"/>
</dbReference>
<sequence length="93" mass="10729">MLKQVYGDDTVTLKTVYAWFLKVIKIVSNRGYIRRVRSHVKQSGFWFLLHHNARPHTATLAKRFLAQPGVTELSHPPYSPALSPLDFFLFSTL</sequence>
<dbReference type="GO" id="GO:0003676">
    <property type="term" value="F:nucleic acid binding"/>
    <property type="evidence" value="ECO:0007669"/>
    <property type="project" value="InterPro"/>
</dbReference>
<dbReference type="PANTHER" id="PTHR46060:SF1">
    <property type="entry name" value="MARINER MOS1 TRANSPOSASE-LIKE PROTEIN"/>
    <property type="match status" value="1"/>
</dbReference>
<dbReference type="AlphaFoldDB" id="A0A4Y2GKK1"/>